<evidence type="ECO:0000313" key="1">
    <source>
        <dbReference type="EMBL" id="BAK07761.1"/>
    </source>
</evidence>
<proteinExistence type="evidence at transcript level"/>
<sequence>MLTDGFRGVEQAWRLGLLVLAEAAKGAVGGAPPGADGTSAYKVRDLKGGKVERGSQLI</sequence>
<reference evidence="1" key="1">
    <citation type="journal article" date="2011" name="Plant Physiol.">
        <title>Comprehensive sequence analysis of 24,783 barley full-length cDNAs derived from 12 clone libraries.</title>
        <authorList>
            <person name="Matsumoto T."/>
            <person name="Tanaka T."/>
            <person name="Sakai H."/>
            <person name="Amano N."/>
            <person name="Kanamori H."/>
            <person name="Kurita K."/>
            <person name="Kikuta A."/>
            <person name="Kamiya K."/>
            <person name="Yamamoto M."/>
            <person name="Ikawa H."/>
            <person name="Fujii N."/>
            <person name="Hori K."/>
            <person name="Itoh T."/>
            <person name="Sato K."/>
        </authorList>
    </citation>
    <scope>NUCLEOTIDE SEQUENCE</scope>
    <source>
        <tissue evidence="1">Flower</tissue>
    </source>
</reference>
<dbReference type="AlphaFoldDB" id="F2EK89"/>
<accession>F2EK89</accession>
<protein>
    <submittedName>
        <fullName evidence="1">Predicted protein</fullName>
    </submittedName>
</protein>
<dbReference type="EMBL" id="AK376566">
    <property type="protein sequence ID" value="BAK07761.1"/>
    <property type="molecule type" value="mRNA"/>
</dbReference>
<name>F2EK89_HORVV</name>
<organism evidence="1">
    <name type="scientific">Hordeum vulgare subsp. vulgare</name>
    <name type="common">Domesticated barley</name>
    <dbReference type="NCBI Taxonomy" id="112509"/>
    <lineage>
        <taxon>Eukaryota</taxon>
        <taxon>Viridiplantae</taxon>
        <taxon>Streptophyta</taxon>
        <taxon>Embryophyta</taxon>
        <taxon>Tracheophyta</taxon>
        <taxon>Spermatophyta</taxon>
        <taxon>Magnoliopsida</taxon>
        <taxon>Liliopsida</taxon>
        <taxon>Poales</taxon>
        <taxon>Poaceae</taxon>
        <taxon>BOP clade</taxon>
        <taxon>Pooideae</taxon>
        <taxon>Triticodae</taxon>
        <taxon>Triticeae</taxon>
        <taxon>Hordeinae</taxon>
        <taxon>Hordeum</taxon>
    </lineage>
</organism>